<evidence type="ECO:0000256" key="2">
    <source>
        <dbReference type="ARBA" id="ARBA00022618"/>
    </source>
</evidence>
<dbReference type="GO" id="GO:0051301">
    <property type="term" value="P:cell division"/>
    <property type="evidence" value="ECO:0007669"/>
    <property type="project" value="UniProtKB-KW"/>
</dbReference>
<dbReference type="PANTHER" id="PTHR12827">
    <property type="entry name" value="MEIOTIC CHECKPOINT REGULATOR TSG24 FAMILY MEMBER"/>
    <property type="match status" value="1"/>
</dbReference>
<name>A0A165AAU9_9CRUS</name>
<keyword evidence="2" id="KW-0132">Cell division</keyword>
<dbReference type="GO" id="GO:0070979">
    <property type="term" value="P:protein K11-linked ubiquitination"/>
    <property type="evidence" value="ECO:0007669"/>
    <property type="project" value="TreeGrafter"/>
</dbReference>
<dbReference type="Pfam" id="PF21282">
    <property type="entry name" value="APC1_3rd"/>
    <property type="match status" value="1"/>
</dbReference>
<proteinExistence type="inferred from homology"/>
<dbReference type="InterPro" id="IPR048971">
    <property type="entry name" value="Apc1_3rd"/>
</dbReference>
<feature type="domain" description="Anaphase-promoting complex subunit 1 beta-sandwich" evidence="9">
    <location>
        <begin position="1632"/>
        <end position="1713"/>
    </location>
</feature>
<accession>A0A165AAU9</accession>
<keyword evidence="4" id="KW-0498">Mitosis</keyword>
<keyword evidence="3" id="KW-0677">Repeat</keyword>
<dbReference type="PANTHER" id="PTHR12827:SF3">
    <property type="entry name" value="ANAPHASE-PROMOTING COMPLEX SUBUNIT 1"/>
    <property type="match status" value="1"/>
</dbReference>
<gene>
    <name evidence="10" type="ORF">APZ42_017012</name>
</gene>
<evidence type="ECO:0000256" key="3">
    <source>
        <dbReference type="ARBA" id="ARBA00022737"/>
    </source>
</evidence>
<keyword evidence="5" id="KW-0131">Cell cycle</keyword>
<evidence type="ECO:0000313" key="11">
    <source>
        <dbReference type="Proteomes" id="UP000076858"/>
    </source>
</evidence>
<dbReference type="GO" id="GO:0060090">
    <property type="term" value="F:molecular adaptor activity"/>
    <property type="evidence" value="ECO:0007669"/>
    <property type="project" value="TreeGrafter"/>
</dbReference>
<dbReference type="GO" id="GO:0031145">
    <property type="term" value="P:anaphase-promoting complex-dependent catabolic process"/>
    <property type="evidence" value="ECO:0007669"/>
    <property type="project" value="TreeGrafter"/>
</dbReference>
<dbReference type="InterPro" id="IPR024990">
    <property type="entry name" value="Apc1"/>
</dbReference>
<organism evidence="10 11">
    <name type="scientific">Daphnia magna</name>
    <dbReference type="NCBI Taxonomy" id="35525"/>
    <lineage>
        <taxon>Eukaryota</taxon>
        <taxon>Metazoa</taxon>
        <taxon>Ecdysozoa</taxon>
        <taxon>Arthropoda</taxon>
        <taxon>Crustacea</taxon>
        <taxon>Branchiopoda</taxon>
        <taxon>Diplostraca</taxon>
        <taxon>Cladocera</taxon>
        <taxon>Anomopoda</taxon>
        <taxon>Daphniidae</taxon>
        <taxon>Daphnia</taxon>
    </lineage>
</organism>
<evidence type="ECO:0000256" key="4">
    <source>
        <dbReference type="ARBA" id="ARBA00022776"/>
    </source>
</evidence>
<evidence type="ECO:0000313" key="10">
    <source>
        <dbReference type="EMBL" id="KZS17386.1"/>
    </source>
</evidence>
<evidence type="ECO:0000259" key="9">
    <source>
        <dbReference type="Pfam" id="PF21282"/>
    </source>
</evidence>
<dbReference type="STRING" id="35525.A0A165AAU9"/>
<dbReference type="EMBL" id="LRGB01000642">
    <property type="protein sequence ID" value="KZS17386.1"/>
    <property type="molecule type" value="Genomic_DNA"/>
</dbReference>
<comment type="similarity">
    <text evidence="1">Belongs to the APC1 family.</text>
</comment>
<evidence type="ECO:0000259" key="8">
    <source>
        <dbReference type="Pfam" id="PF20518"/>
    </source>
</evidence>
<sequence>MIAAGEPQVYVPHGKQILEQYESSSYRRTSAFNTSLESQDVFTLSTLGIESEEETEVYIHENTVVWSRGYGEVYWELVKKYTCDGSVQQAFWFDFDENPNRPSCANVMSTDKPIGRKIPSLCIVEKSKVTVHTMNGDEYICAVPYEIHRVWPTRFGLVFEKCQTSNPDIPNWFSLYHPLEEIVPVVLRDGIDREHVNFAKDKKLKFVYTGIDPSICVTFNEDTGLHSIWLIRKAEVDESLCVSVSNKGISNPSANQSAFSGTFVPSNVASPSLSRSFALSQIYNTSFQQSPANLPSIFNTTARTPKFDLDLSHRFNTPKGSKNYAQHFAMSSLQFNQSKISGSPLRRIGSNSRTSAILARTPVPSPSASSLFNEMEVADDEEPLLPDLCLQILWSEDSKKSSCSQAVKAFVAVDWLGKSCVCWLMDDEKTLRCIDLKVTENRNTGNPLYICCAQWTIPAKDAEYIPALKAVLVLDPVLSDGNSLTLYSGSTKLTKVHVPNCSPPSGTGISLSIQRLSLEASSINSKFIPSTPLNSSRRSSLMPDLTSSIVHDSSVTLSPIPASSPPLSFRTLQDAVGRQVTLKCSDRSLLRTLLPPLCTSALVERCLRSLRAALPPDIYLAVAAKFYCVRNAPGPADFSPPAEFDAFRSTLLTLLGFDAKSLDASISSIASPVVESKKSRTNLEEGANEDWQYLVESQYAKIFPQLFGLDFFRGLNPIAQQTVVQVNSDSAYFAYLPHVLLVLHVLFEDLKLDALMWSDAQLLVTLLIPLASALNLTQYCDSYWRDFPAVWNSNNIKLGVVHPSDLDKLQGMIQRMEVPCNIHIHLLSLMSKKKICTPYPHVKLVNTRSRDIITLFAILYGTADEHHLVSVHEYVRDFEWVEHSGRVSLPFNVVVPSQQRRQTALVLKMSSCGWTREDLNALPAGIGLPLRYALFCCQLDPPTDWPDEAYKLINRQDMCQSPAGCAIQPLSSIAPELNLKIEAQRNKSAGSGGINKDDYAEDGMEGVIDLPIWKLLFPRDHRIQEVRRLLGSSRPVVVVLPASQQQGLSEHELIEEREKQLLVLCIRIMAISVGRGMLTLHTATPTVTETLSIPKLCLTGKTPHNGAAVDMTHIDVPANMSLWPQFHNGVAAGLRVSPGTKYVDNNWINLSRGGNRPEQTAATPALGELNAEVAGFLLGLGITGHLNKFNDLVIHEHLNRDHEMTQLALVLGLGIGKRGSMEADTLRIISVYVESLSPASSSSINGCGGGSIEVPQNVRVAALMSIGFLYQGSAHRYMTEVLLDEIDRPPGPEMDNCVDRESYSLSAGLALGLVTLGQGGQMTGLADLRLADTLYHFMVGGTKRNCNSSNAKPRSTMSSASYQIREGNTVNVDVTAPGAILALGLMFHRTNNTAAAKWMEAPDSQQLLDSIRPDFLLLRTLARGLILWDDVMPTRDWVESNVPPNIRRYSLRNPGDPDSQSQQVDYETMNQAFYNIMAGSCFVLGLKFAGSSNAEAFNTLYRYSKVLISLSGRSVAEWAGKATLEACLNTLVLSLSMVMAGTGDLQVLRLCRHLRMRSGTFSNVVTYGSHMATHMALGFLYLGGGRLSLSTSPEAIAALVCACYPKFPTHSNDNRYHLQALRHLYVLATEPRLLMPIEIPNMQPCYTTLQVVFNNADSSSFQLRAPCLLPELRFLQRVQLLDPRYRTIVFDRQHNWNKLKCILQGKDHLIVQRKAGCLSYAEDPTGLASLATPTLSAWAIRASTVANFTTDKFVIFLCRHFLGAPEKGQTQILIKQECKPLDTQLRLLSLVLNDCVVNEKTEMVKPWLQLLHKSGQRDSSTLPLWQLKFLINFPVNSSPSSKSTPFIDPEMVLALRHELESTWDHIDAELRTSLHNYFAGKDTPRERSQSVDLANLTVFYDLPLPLPKFAADPVSLLIQSGDQKLAARLAILLHL</sequence>
<dbReference type="InterPro" id="IPR041221">
    <property type="entry name" value="APC1_C"/>
</dbReference>
<feature type="domain" description="Anaphase-promoting complex subunit 1 C-terminal" evidence="7">
    <location>
        <begin position="1745"/>
        <end position="1903"/>
    </location>
</feature>
<evidence type="ECO:0000259" key="7">
    <source>
        <dbReference type="Pfam" id="PF18122"/>
    </source>
</evidence>
<dbReference type="InterPro" id="IPR011989">
    <property type="entry name" value="ARM-like"/>
</dbReference>
<dbReference type="InterPro" id="IPR046794">
    <property type="entry name" value="Apc1_MidN"/>
</dbReference>
<feature type="domain" description="Anaphase-promoting complex subunit 1 middle" evidence="8">
    <location>
        <begin position="669"/>
        <end position="959"/>
    </location>
</feature>
<evidence type="ECO:0000256" key="1">
    <source>
        <dbReference type="ARBA" id="ARBA00010547"/>
    </source>
</evidence>
<dbReference type="Proteomes" id="UP000076858">
    <property type="component" value="Unassembled WGS sequence"/>
</dbReference>
<dbReference type="GO" id="GO:0005680">
    <property type="term" value="C:anaphase-promoting complex"/>
    <property type="evidence" value="ECO:0007669"/>
    <property type="project" value="InterPro"/>
</dbReference>
<dbReference type="OrthoDB" id="26401at2759"/>
<evidence type="ECO:0000259" key="6">
    <source>
        <dbReference type="Pfam" id="PF12859"/>
    </source>
</evidence>
<feature type="domain" description="Anaphase-promoting complex subunit 1 N-terminal" evidence="6">
    <location>
        <begin position="48"/>
        <end position="164"/>
    </location>
</feature>
<reference evidence="10 11" key="1">
    <citation type="submission" date="2016-03" db="EMBL/GenBank/DDBJ databases">
        <title>EvidentialGene: Evidence-directed Construction of Genes on Genomes.</title>
        <authorList>
            <person name="Gilbert D.G."/>
            <person name="Choi J.-H."/>
            <person name="Mockaitis K."/>
            <person name="Colbourne J."/>
            <person name="Pfrender M."/>
        </authorList>
    </citation>
    <scope>NUCLEOTIDE SEQUENCE [LARGE SCALE GENOMIC DNA]</scope>
    <source>
        <strain evidence="10 11">Xinb3</strain>
        <tissue evidence="10">Complete organism</tissue>
    </source>
</reference>
<evidence type="ECO:0000256" key="5">
    <source>
        <dbReference type="ARBA" id="ARBA00023306"/>
    </source>
</evidence>
<dbReference type="Pfam" id="PF12859">
    <property type="entry name" value="ANAPC1"/>
    <property type="match status" value="1"/>
</dbReference>
<dbReference type="Pfam" id="PF18122">
    <property type="entry name" value="APC1_C"/>
    <property type="match status" value="1"/>
</dbReference>
<protein>
    <submittedName>
        <fullName evidence="10">Anaphase-promoting complex subunit 1</fullName>
    </submittedName>
</protein>
<dbReference type="Pfam" id="PF20518">
    <property type="entry name" value="Apc1_MidN"/>
    <property type="match status" value="1"/>
</dbReference>
<dbReference type="GO" id="GO:0007091">
    <property type="term" value="P:metaphase/anaphase transition of mitotic cell cycle"/>
    <property type="evidence" value="ECO:0007669"/>
    <property type="project" value="TreeGrafter"/>
</dbReference>
<comment type="caution">
    <text evidence="10">The sequence shown here is derived from an EMBL/GenBank/DDBJ whole genome shotgun (WGS) entry which is preliminary data.</text>
</comment>
<keyword evidence="11" id="KW-1185">Reference proteome</keyword>
<dbReference type="InterPro" id="IPR049255">
    <property type="entry name" value="Apc1_N"/>
</dbReference>
<dbReference type="Gene3D" id="1.25.10.10">
    <property type="entry name" value="Leucine-rich Repeat Variant"/>
    <property type="match status" value="2"/>
</dbReference>